<dbReference type="PANTHER" id="PTHR46540">
    <property type="entry name" value="TETRATRICOPEPTIDE REPEAT PROTEIN 12"/>
    <property type="match status" value="1"/>
</dbReference>
<evidence type="ECO:0000256" key="8">
    <source>
        <dbReference type="ARBA" id="ARBA00073938"/>
    </source>
</evidence>
<keyword evidence="2" id="KW-0963">Cytoplasm</keyword>
<keyword evidence="4" id="KW-0677">Repeat</keyword>
<evidence type="ECO:0000256" key="4">
    <source>
        <dbReference type="ARBA" id="ARBA00022737"/>
    </source>
</evidence>
<dbReference type="InterPro" id="IPR043195">
    <property type="entry name" value="TTC12"/>
</dbReference>
<proteinExistence type="predicted"/>
<dbReference type="SUPFAM" id="SSF48452">
    <property type="entry name" value="TPR-like"/>
    <property type="match status" value="1"/>
</dbReference>
<dbReference type="Pfam" id="PF07714">
    <property type="entry name" value="PK_Tyr_Ser-Thr"/>
    <property type="match status" value="1"/>
</dbReference>
<dbReference type="InterPro" id="IPR011990">
    <property type="entry name" value="TPR-like_helical_dom_sf"/>
</dbReference>
<dbReference type="Gene3D" id="1.10.510.10">
    <property type="entry name" value="Transferase(Phosphotransferase) domain 1"/>
    <property type="match status" value="1"/>
</dbReference>
<dbReference type="GO" id="GO:0004672">
    <property type="term" value="F:protein kinase activity"/>
    <property type="evidence" value="ECO:0007669"/>
    <property type="project" value="InterPro"/>
</dbReference>
<dbReference type="PROSITE" id="PS50005">
    <property type="entry name" value="TPR"/>
    <property type="match status" value="1"/>
</dbReference>
<reference evidence="11" key="1">
    <citation type="submission" date="2019-10" db="EMBL/GenBank/DDBJ databases">
        <title>The sequence and de novo assembly of the wild yak genome.</title>
        <authorList>
            <person name="Liu Y."/>
        </authorList>
    </citation>
    <scope>NUCLEOTIDE SEQUENCE [LARGE SCALE GENOMIC DNA]</scope>
    <source>
        <strain evidence="11">WY2019</strain>
    </source>
</reference>
<dbReference type="InterPro" id="IPR008271">
    <property type="entry name" value="Ser/Thr_kinase_AS"/>
</dbReference>
<evidence type="ECO:0000256" key="3">
    <source>
        <dbReference type="ARBA" id="ARBA00022553"/>
    </source>
</evidence>
<evidence type="ECO:0000259" key="10">
    <source>
        <dbReference type="PROSITE" id="PS50011"/>
    </source>
</evidence>
<dbReference type="SMART" id="SM00028">
    <property type="entry name" value="TPR"/>
    <property type="match status" value="3"/>
</dbReference>
<keyword evidence="5" id="KW-0970">Cilium biogenesis/degradation</keyword>
<comment type="caution">
    <text evidence="11">The sequence shown here is derived from an EMBL/GenBank/DDBJ whole genome shotgun (WGS) entry which is preliminary data.</text>
</comment>
<dbReference type="GO" id="GO:0005813">
    <property type="term" value="C:centrosome"/>
    <property type="evidence" value="ECO:0007669"/>
    <property type="project" value="TreeGrafter"/>
</dbReference>
<dbReference type="AlphaFoldDB" id="A0A6B0RKC4"/>
<evidence type="ECO:0000256" key="1">
    <source>
        <dbReference type="ARBA" id="ARBA00004496"/>
    </source>
</evidence>
<dbReference type="SUPFAM" id="SSF56112">
    <property type="entry name" value="Protein kinase-like (PK-like)"/>
    <property type="match status" value="1"/>
</dbReference>
<dbReference type="SUPFAM" id="SSF48371">
    <property type="entry name" value="ARM repeat"/>
    <property type="match status" value="1"/>
</dbReference>
<evidence type="ECO:0000256" key="2">
    <source>
        <dbReference type="ARBA" id="ARBA00022490"/>
    </source>
</evidence>
<dbReference type="Pfam" id="PF13181">
    <property type="entry name" value="TPR_8"/>
    <property type="match status" value="1"/>
</dbReference>
<dbReference type="InterPro" id="IPR016024">
    <property type="entry name" value="ARM-type_fold"/>
</dbReference>
<evidence type="ECO:0000256" key="9">
    <source>
        <dbReference type="PROSITE-ProRule" id="PRU00339"/>
    </source>
</evidence>
<dbReference type="InterPro" id="IPR011009">
    <property type="entry name" value="Kinase-like_dom_sf"/>
</dbReference>
<sequence>MADYQEEDLQKFLKNVDEITSLIQEMNSDDPVVREKAVLETEKRLQFTEGGREEDECRTTVNKTVISPPKAPTKYLDFSFLIFEITLLSEAFLASLEKDAKERAKRRRENKVLADALKEKGNEAFVRGDYETAILCYSEGLEKLKDMKVLYTNRAQAYIKLGDYRKALVDCDWALKCDEKCTKAYFHMGKAHLALKNYSVSRECYQKILEINPQLQTQVKEYLNQVDLREKADVQEKEAQESLDSGKNSAMTTKNLLETLSKPDQIPLFYAGGIEILTEMMKDCTERTLFRTNNGFSIISENEVIRRCFSTAGKDAVEETVCLSVLRLWQAVCSENEENQCLLVLRPDTGPLLPSLLASRVPAIRQQSLALLLQLAQTENGRSLIIGHLDLIRLLEALVSFLDFSDKKANSAMGLLTDLALQERFQAWFQTSLPDVLPVLTGVLKRDPKVTNISALCQCLAIMGNFSAEAAAQRQMSASEDFGAACLGLMAKCEEDADLFRDVMYALLGLVMNLCLQSPFVSEVWAMEVSKKCLSLLNSQDGGILTRAAGVLSRTLSSSLKIVEEALRAGVVKKMIKFLKAGGQTASRYAVKILAICTNSYQEAREEVVRLDKKLGVLMQLLDSEDEILVGNAALCLGNCMEVPRAASSLLSTDIVPVLLKLAGSDAQQTAVQLNAGIALGKLCTAEPSSDVNCLIEEAAKMEKIKFQHVVSICGVCRQPLGVVMEFMANDSLEKMLPTHSLGWQLKVHTIRETSLAVNFLRSIKPPLLHLDLKPGNILLDSRLHIKGRTPSVPCHSRVFST</sequence>
<feature type="domain" description="Protein kinase" evidence="10">
    <location>
        <begin position="561"/>
        <end position="802"/>
    </location>
</feature>
<protein>
    <recommendedName>
        <fullName evidence="8">Tetratricopeptide repeat protein 12</fullName>
    </recommendedName>
</protein>
<feature type="repeat" description="TPR" evidence="9">
    <location>
        <begin position="182"/>
        <end position="215"/>
    </location>
</feature>
<comment type="subcellular location">
    <subcellularLocation>
        <location evidence="1">Cytoplasm</location>
    </subcellularLocation>
</comment>
<dbReference type="GO" id="GO:0070286">
    <property type="term" value="P:axonemal dynein complex assembly"/>
    <property type="evidence" value="ECO:0007669"/>
    <property type="project" value="TreeGrafter"/>
</dbReference>
<dbReference type="InterPro" id="IPR000719">
    <property type="entry name" value="Prot_kinase_dom"/>
</dbReference>
<dbReference type="PANTHER" id="PTHR46540:SF1">
    <property type="entry name" value="TETRATRICOPEPTIDE REPEAT PROTEIN 12"/>
    <property type="match status" value="1"/>
</dbReference>
<dbReference type="InterPro" id="IPR013105">
    <property type="entry name" value="TPR_2"/>
</dbReference>
<evidence type="ECO:0000313" key="12">
    <source>
        <dbReference type="Proteomes" id="UP000322234"/>
    </source>
</evidence>
<dbReference type="Pfam" id="PF07719">
    <property type="entry name" value="TPR_2"/>
    <property type="match status" value="1"/>
</dbReference>
<keyword evidence="12" id="KW-1185">Reference proteome</keyword>
<dbReference type="GO" id="GO:0005737">
    <property type="term" value="C:cytoplasm"/>
    <property type="evidence" value="ECO:0007669"/>
    <property type="project" value="UniProtKB-SubCell"/>
</dbReference>
<accession>A0A6B0RKC4</accession>
<gene>
    <name evidence="11" type="ORF">E5288_WYG001978</name>
</gene>
<evidence type="ECO:0000313" key="11">
    <source>
        <dbReference type="EMBL" id="MXQ90265.1"/>
    </source>
</evidence>
<dbReference type="GO" id="GO:0005524">
    <property type="term" value="F:ATP binding"/>
    <property type="evidence" value="ECO:0007669"/>
    <property type="project" value="InterPro"/>
</dbReference>
<keyword evidence="3" id="KW-0597">Phosphoprotein</keyword>
<dbReference type="GO" id="GO:0007288">
    <property type="term" value="P:sperm axoneme assembly"/>
    <property type="evidence" value="ECO:0007669"/>
    <property type="project" value="TreeGrafter"/>
</dbReference>
<organism evidence="11 12">
    <name type="scientific">Bos mutus</name>
    <name type="common">wild yak</name>
    <dbReference type="NCBI Taxonomy" id="72004"/>
    <lineage>
        <taxon>Eukaryota</taxon>
        <taxon>Metazoa</taxon>
        <taxon>Chordata</taxon>
        <taxon>Craniata</taxon>
        <taxon>Vertebrata</taxon>
        <taxon>Euteleostomi</taxon>
        <taxon>Mammalia</taxon>
        <taxon>Eutheria</taxon>
        <taxon>Laurasiatheria</taxon>
        <taxon>Artiodactyla</taxon>
        <taxon>Ruminantia</taxon>
        <taxon>Pecora</taxon>
        <taxon>Bovidae</taxon>
        <taxon>Bovinae</taxon>
        <taxon>Bos</taxon>
    </lineage>
</organism>
<keyword evidence="6 9" id="KW-0802">TPR repeat</keyword>
<dbReference type="InterPro" id="IPR011989">
    <property type="entry name" value="ARM-like"/>
</dbReference>
<evidence type="ECO:0000256" key="6">
    <source>
        <dbReference type="ARBA" id="ARBA00022803"/>
    </source>
</evidence>
<dbReference type="InterPro" id="IPR019734">
    <property type="entry name" value="TPR_rpt"/>
</dbReference>
<dbReference type="Gene3D" id="1.25.40.10">
    <property type="entry name" value="Tetratricopeptide repeat domain"/>
    <property type="match status" value="1"/>
</dbReference>
<dbReference type="PROSITE" id="PS00108">
    <property type="entry name" value="PROTEIN_KINASE_ST"/>
    <property type="match status" value="1"/>
</dbReference>
<dbReference type="InterPro" id="IPR001245">
    <property type="entry name" value="Ser-Thr/Tyr_kinase_cat_dom"/>
</dbReference>
<dbReference type="Proteomes" id="UP000322234">
    <property type="component" value="Unassembled WGS sequence"/>
</dbReference>
<evidence type="ECO:0000256" key="5">
    <source>
        <dbReference type="ARBA" id="ARBA00022794"/>
    </source>
</evidence>
<name>A0A6B0RKC4_9CETA</name>
<evidence type="ECO:0000256" key="7">
    <source>
        <dbReference type="ARBA" id="ARBA00060127"/>
    </source>
</evidence>
<comment type="function">
    <text evidence="7">Cytoplasmic protein that plays a role in the proper assembly of dynein arm complexes in motile cilia in both respiratory cells and sperm flagella.</text>
</comment>
<dbReference type="PROSITE" id="PS50011">
    <property type="entry name" value="PROTEIN_KINASE_DOM"/>
    <property type="match status" value="1"/>
</dbReference>
<dbReference type="EMBL" id="VBQZ03000062">
    <property type="protein sequence ID" value="MXQ90265.1"/>
    <property type="molecule type" value="Genomic_DNA"/>
</dbReference>
<dbReference type="FunFam" id="1.25.40.10:FF:000391">
    <property type="entry name" value="Tetratricopeptide repeat domain 12"/>
    <property type="match status" value="1"/>
</dbReference>
<dbReference type="Gene3D" id="1.25.10.10">
    <property type="entry name" value="Leucine-rich Repeat Variant"/>
    <property type="match status" value="2"/>
</dbReference>